<proteinExistence type="predicted"/>
<sequence>MLGTGISNNLNQKQNQFLAGGGNNWKFGLYSCCGDILSCCCACYIPCFVQGKTYALLNESDSSTKYTCAFFLADVLGCGLCATCYLRGKVRESRDIDGNGCGDFCSSLFCGPCVMVQAYRELKK</sequence>
<organism evidence="1 2">
    <name type="scientific">Bonamia ostreae</name>
    <dbReference type="NCBI Taxonomy" id="126728"/>
    <lineage>
        <taxon>Eukaryota</taxon>
        <taxon>Sar</taxon>
        <taxon>Rhizaria</taxon>
        <taxon>Endomyxa</taxon>
        <taxon>Ascetosporea</taxon>
        <taxon>Haplosporida</taxon>
        <taxon>Bonamia</taxon>
    </lineage>
</organism>
<dbReference type="PANTHER" id="PTHR15907">
    <property type="entry name" value="DUF614 FAMILY PROTEIN-RELATED"/>
    <property type="match status" value="1"/>
</dbReference>
<comment type="caution">
    <text evidence="1">The sequence shown here is derived from an EMBL/GenBank/DDBJ whole genome shotgun (WGS) entry which is preliminary data.</text>
</comment>
<evidence type="ECO:0000313" key="2">
    <source>
        <dbReference type="Proteomes" id="UP001439008"/>
    </source>
</evidence>
<dbReference type="EMBL" id="JBDODL010005669">
    <property type="protein sequence ID" value="MES1923333.1"/>
    <property type="molecule type" value="Genomic_DNA"/>
</dbReference>
<dbReference type="Proteomes" id="UP001439008">
    <property type="component" value="Unassembled WGS sequence"/>
</dbReference>
<keyword evidence="2" id="KW-1185">Reference proteome</keyword>
<accession>A0ABV2AVC4</accession>
<dbReference type="NCBIfam" id="TIGR01571">
    <property type="entry name" value="A_thal_Cys_rich"/>
    <property type="match status" value="1"/>
</dbReference>
<dbReference type="InterPro" id="IPR006461">
    <property type="entry name" value="PLAC_motif_containing"/>
</dbReference>
<reference evidence="1 2" key="1">
    <citation type="journal article" date="2024" name="BMC Biol.">
        <title>Comparative genomics of Ascetosporea gives new insight into the evolutionary basis for animal parasitism in Rhizaria.</title>
        <authorList>
            <person name="Hiltunen Thoren M."/>
            <person name="Onut-Brannstrom I."/>
            <person name="Alfjorden A."/>
            <person name="Peckova H."/>
            <person name="Swords F."/>
            <person name="Hooper C."/>
            <person name="Holzer A.S."/>
            <person name="Bass D."/>
            <person name="Burki F."/>
        </authorList>
    </citation>
    <scope>NUCLEOTIDE SEQUENCE [LARGE SCALE GENOMIC DNA]</scope>
    <source>
        <strain evidence="1">20-A016</strain>
    </source>
</reference>
<gene>
    <name evidence="1" type="ORF">MHBO_004891</name>
</gene>
<name>A0ABV2AVC4_9EUKA</name>
<protein>
    <submittedName>
        <fullName evidence="1">Uncharacterized protein</fullName>
    </submittedName>
</protein>
<evidence type="ECO:0000313" key="1">
    <source>
        <dbReference type="EMBL" id="MES1923333.1"/>
    </source>
</evidence>
<dbReference type="Pfam" id="PF04749">
    <property type="entry name" value="PLAC8"/>
    <property type="match status" value="1"/>
</dbReference>